<evidence type="ECO:0000313" key="1">
    <source>
        <dbReference type="EMBL" id="SHE91045.1"/>
    </source>
</evidence>
<dbReference type="EMBL" id="FQTU01000009">
    <property type="protein sequence ID" value="SHE91045.1"/>
    <property type="molecule type" value="Genomic_DNA"/>
</dbReference>
<dbReference type="STRING" id="1120975.SAMN02746064_01467"/>
<dbReference type="Proteomes" id="UP000184251">
    <property type="component" value="Unassembled WGS sequence"/>
</dbReference>
<organism evidence="1 2">
    <name type="scientific">Alkalibacter saccharofermentans DSM 14828</name>
    <dbReference type="NCBI Taxonomy" id="1120975"/>
    <lineage>
        <taxon>Bacteria</taxon>
        <taxon>Bacillati</taxon>
        <taxon>Bacillota</taxon>
        <taxon>Clostridia</taxon>
        <taxon>Eubacteriales</taxon>
        <taxon>Eubacteriaceae</taxon>
        <taxon>Alkalibacter</taxon>
    </lineage>
</organism>
<dbReference type="OrthoDB" id="9806005at2"/>
<gene>
    <name evidence="1" type="ORF">SAMN02746064_01467</name>
</gene>
<evidence type="ECO:0008006" key="3">
    <source>
        <dbReference type="Google" id="ProtNLM"/>
    </source>
</evidence>
<dbReference type="InterPro" id="IPR016181">
    <property type="entry name" value="Acyl_CoA_acyltransferase"/>
</dbReference>
<keyword evidence="2" id="KW-1185">Reference proteome</keyword>
<sequence length="371" mass="42952">MIKTIEVSTKKQLRDFVSFPKKLYSGNPYYVPRLAIDELSTLNTDKNPASEHCTSKLWLAKDNGVTVGRIAAIVNYKYIEKWGLNTGRFGYVDFIEDFKVAEALFQVAQNWLKSLGMDQIHGPLGFCDLDPEGMLVSGFDKTSTFTTIYNFPYYPVFMERLGFTKDVEWYEYEIDIPRVPPAILEKVSNHVLTNHNLRILNFDKKRDLKPFIPKVFRLINSSYSDLYAVTELSDKQIEYYTKQYLFFFKTDFVKLVVDGDDNLAAFGLALPSLAKAMQKCHGRLFPFGFLQIFKALKQNDRAELLLIAVDTKYKKTGVNAVILKAIVQNKKYNITKADLNPQLENNLPVRTQWRYFDSVHNKTRRSYIKKL</sequence>
<evidence type="ECO:0000313" key="2">
    <source>
        <dbReference type="Proteomes" id="UP000184251"/>
    </source>
</evidence>
<dbReference type="PANTHER" id="PTHR41368:SF1">
    <property type="entry name" value="PROTEIN YGHO"/>
    <property type="match status" value="1"/>
</dbReference>
<dbReference type="SUPFAM" id="SSF55729">
    <property type="entry name" value="Acyl-CoA N-acyltransferases (Nat)"/>
    <property type="match status" value="1"/>
</dbReference>
<proteinExistence type="predicted"/>
<dbReference type="AlphaFoldDB" id="A0A1M4XCE3"/>
<reference evidence="1 2" key="1">
    <citation type="submission" date="2016-11" db="EMBL/GenBank/DDBJ databases">
        <authorList>
            <person name="Jaros S."/>
            <person name="Januszkiewicz K."/>
            <person name="Wedrychowicz H."/>
        </authorList>
    </citation>
    <scope>NUCLEOTIDE SEQUENCE [LARGE SCALE GENOMIC DNA]</scope>
    <source>
        <strain evidence="1 2">DSM 14828</strain>
    </source>
</reference>
<dbReference type="RefSeq" id="WP_073270637.1">
    <property type="nucleotide sequence ID" value="NZ_FQTU01000009.1"/>
</dbReference>
<accession>A0A1M4XCE3</accession>
<name>A0A1M4XCE3_9FIRM</name>
<protein>
    <recommendedName>
        <fullName evidence="3">N-acetyltransferase domain-containing protein</fullName>
    </recommendedName>
</protein>
<dbReference type="PANTHER" id="PTHR41368">
    <property type="entry name" value="PROTEIN YGHO"/>
    <property type="match status" value="1"/>
</dbReference>
<dbReference type="InterPro" id="IPR039968">
    <property type="entry name" value="BcerS-like"/>
</dbReference>